<protein>
    <recommendedName>
        <fullName evidence="1">PDZ domain-containing protein</fullName>
    </recommendedName>
</protein>
<dbReference type="Proteomes" id="UP000007799">
    <property type="component" value="Unassembled WGS sequence"/>
</dbReference>
<dbReference type="Gene3D" id="2.30.42.10">
    <property type="match status" value="1"/>
</dbReference>
<gene>
    <name evidence="2" type="ORF">PTSG_07006</name>
</gene>
<evidence type="ECO:0000259" key="1">
    <source>
        <dbReference type="PROSITE" id="PS50106"/>
    </source>
</evidence>
<proteinExistence type="predicted"/>
<dbReference type="KEGG" id="sre:PTSG_07006"/>
<dbReference type="Pfam" id="PF00595">
    <property type="entry name" value="PDZ"/>
    <property type="match status" value="1"/>
</dbReference>
<reference evidence="2" key="1">
    <citation type="submission" date="2009-08" db="EMBL/GenBank/DDBJ databases">
        <title>Annotation of Salpingoeca rosetta.</title>
        <authorList>
            <consortium name="The Broad Institute Genome Sequencing Platform"/>
            <person name="Russ C."/>
            <person name="Cuomo C."/>
            <person name="Burger G."/>
            <person name="Gray M.W."/>
            <person name="Holland P.W.H."/>
            <person name="King N."/>
            <person name="Lang F.B.F."/>
            <person name="Roger A.J."/>
            <person name="Ruiz-Trillo I."/>
            <person name="Young S.K."/>
            <person name="Zeng Q."/>
            <person name="Gargeya S."/>
            <person name="Alvarado L."/>
            <person name="Berlin A."/>
            <person name="Chapman S.B."/>
            <person name="Chen Z."/>
            <person name="Freedman E."/>
            <person name="Gellesch M."/>
            <person name="Goldberg J."/>
            <person name="Griggs A."/>
            <person name="Gujja S."/>
            <person name="Heilman E."/>
            <person name="Heiman D."/>
            <person name="Howarth C."/>
            <person name="Mehta T."/>
            <person name="Neiman D."/>
            <person name="Pearson M."/>
            <person name="Roberts A."/>
            <person name="Saif S."/>
            <person name="Shea T."/>
            <person name="Shenoy N."/>
            <person name="Sisk P."/>
            <person name="Stolte C."/>
            <person name="Sykes S."/>
            <person name="White J."/>
            <person name="Yandava C."/>
            <person name="Haas B."/>
            <person name="Nusbaum C."/>
            <person name="Birren B."/>
        </authorList>
    </citation>
    <scope>NUCLEOTIDE SEQUENCE [LARGE SCALE GENOMIC DNA]</scope>
    <source>
        <strain evidence="2">ATCC 50818</strain>
    </source>
</reference>
<dbReference type="InterPro" id="IPR036034">
    <property type="entry name" value="PDZ_sf"/>
</dbReference>
<keyword evidence="3" id="KW-1185">Reference proteome</keyword>
<dbReference type="AlphaFoldDB" id="F2UDS0"/>
<evidence type="ECO:0000313" key="3">
    <source>
        <dbReference type="Proteomes" id="UP000007799"/>
    </source>
</evidence>
<dbReference type="EMBL" id="GL832970">
    <property type="protein sequence ID" value="EGD74770.1"/>
    <property type="molecule type" value="Genomic_DNA"/>
</dbReference>
<dbReference type="PROSITE" id="PS50106">
    <property type="entry name" value="PDZ"/>
    <property type="match status" value="1"/>
</dbReference>
<evidence type="ECO:0000313" key="2">
    <source>
        <dbReference type="EMBL" id="EGD74770.1"/>
    </source>
</evidence>
<organism evidence="3">
    <name type="scientific">Salpingoeca rosetta (strain ATCC 50818 / BSB-021)</name>
    <dbReference type="NCBI Taxonomy" id="946362"/>
    <lineage>
        <taxon>Eukaryota</taxon>
        <taxon>Choanoflagellata</taxon>
        <taxon>Craspedida</taxon>
        <taxon>Salpingoecidae</taxon>
        <taxon>Salpingoeca</taxon>
    </lineage>
</organism>
<dbReference type="SMART" id="SM00228">
    <property type="entry name" value="PDZ"/>
    <property type="match status" value="1"/>
</dbReference>
<name>F2UDS0_SALR5</name>
<dbReference type="InParanoid" id="F2UDS0"/>
<sequence length="395" mass="44093">MDVDDGGPPSPEKVEQFFNDLELREDQGDLDLLVVAEQRGLLNDTCRTLLSEARRRGLLPPKPDSEVILETYDVQYLGASVIEGADTEKGIEPPSISHAVGRIAKNPRVSFQTPLLMEVHTGEIKVYDLTDSSGRRESLGTRTLRRLKSVTLRRMTGRKKSSTGSLRGSTTDDAELVVEHHRRNIYTFSAFDKAVACVMREKDFTGKLAYVCHAYKCRDKRKALEIAHHLRVSHDDILKREKDTIKQHFPLERVTIMCPTEDAYYGLNLVGSTTHAEATTGVFVSSIDKDSPADKDTRVRVGLQIVAINGNITDDSTIAECRTLIRQSKDMIVLDLQENPMGFGIHEYNQGMRRPVVNFDPEGHSRASLSQHVDQAAQDLMQLSQNSSFASVTSP</sequence>
<dbReference type="GeneID" id="16072982"/>
<accession>F2UDS0</accession>
<dbReference type="InterPro" id="IPR001478">
    <property type="entry name" value="PDZ"/>
</dbReference>
<feature type="domain" description="PDZ" evidence="1">
    <location>
        <begin position="253"/>
        <end position="340"/>
    </location>
</feature>
<dbReference type="SUPFAM" id="SSF50156">
    <property type="entry name" value="PDZ domain-like"/>
    <property type="match status" value="1"/>
</dbReference>
<dbReference type="RefSeq" id="XP_004992415.1">
    <property type="nucleotide sequence ID" value="XM_004992358.1"/>
</dbReference>
<dbReference type="CDD" id="cd00136">
    <property type="entry name" value="PDZ_canonical"/>
    <property type="match status" value="1"/>
</dbReference>